<name>A0A4Y2C1U2_ARAVE</name>
<proteinExistence type="predicted"/>
<feature type="region of interest" description="Disordered" evidence="1">
    <location>
        <begin position="1"/>
        <end position="33"/>
    </location>
</feature>
<evidence type="ECO:0000313" key="2">
    <source>
        <dbReference type="EMBL" id="GBL98103.1"/>
    </source>
</evidence>
<reference evidence="2 3" key="1">
    <citation type="journal article" date="2019" name="Sci. Rep.">
        <title>Orb-weaving spider Araneus ventricosus genome elucidates the spidroin gene catalogue.</title>
        <authorList>
            <person name="Kono N."/>
            <person name="Nakamura H."/>
            <person name="Ohtoshi R."/>
            <person name="Moran D.A.P."/>
            <person name="Shinohara A."/>
            <person name="Yoshida Y."/>
            <person name="Fujiwara M."/>
            <person name="Mori M."/>
            <person name="Tomita M."/>
            <person name="Arakawa K."/>
        </authorList>
    </citation>
    <scope>NUCLEOTIDE SEQUENCE [LARGE SCALE GENOMIC DNA]</scope>
</reference>
<evidence type="ECO:0000256" key="1">
    <source>
        <dbReference type="SAM" id="MobiDB-lite"/>
    </source>
</evidence>
<dbReference type="AlphaFoldDB" id="A0A4Y2C1U2"/>
<protein>
    <submittedName>
        <fullName evidence="2">Uncharacterized protein</fullName>
    </submittedName>
</protein>
<dbReference type="EMBL" id="BGPR01000136">
    <property type="protein sequence ID" value="GBL98103.1"/>
    <property type="molecule type" value="Genomic_DNA"/>
</dbReference>
<organism evidence="2 3">
    <name type="scientific">Araneus ventricosus</name>
    <name type="common">Orbweaver spider</name>
    <name type="synonym">Epeira ventricosa</name>
    <dbReference type="NCBI Taxonomy" id="182803"/>
    <lineage>
        <taxon>Eukaryota</taxon>
        <taxon>Metazoa</taxon>
        <taxon>Ecdysozoa</taxon>
        <taxon>Arthropoda</taxon>
        <taxon>Chelicerata</taxon>
        <taxon>Arachnida</taxon>
        <taxon>Araneae</taxon>
        <taxon>Araneomorphae</taxon>
        <taxon>Entelegynae</taxon>
        <taxon>Araneoidea</taxon>
        <taxon>Araneidae</taxon>
        <taxon>Araneus</taxon>
    </lineage>
</organism>
<keyword evidence="3" id="KW-1185">Reference proteome</keyword>
<gene>
    <name evidence="2" type="ORF">AVEN_84600_1</name>
</gene>
<comment type="caution">
    <text evidence="2">The sequence shown here is derived from an EMBL/GenBank/DDBJ whole genome shotgun (WGS) entry which is preliminary data.</text>
</comment>
<accession>A0A4Y2C1U2</accession>
<dbReference type="Proteomes" id="UP000499080">
    <property type="component" value="Unassembled WGS sequence"/>
</dbReference>
<evidence type="ECO:0000313" key="3">
    <source>
        <dbReference type="Proteomes" id="UP000499080"/>
    </source>
</evidence>
<sequence>MTSAHRSSGKIFESISSTCSSKKLPDGSPLDGGPINRDRTLCYHHREQFAVQMTQLDIYPFLIFNGWCRGSRSCWCQIFLVEATAGYSKDWVICFLQSLMK</sequence>